<evidence type="ECO:0000256" key="7">
    <source>
        <dbReference type="SAM" id="MobiDB-lite"/>
    </source>
</evidence>
<dbReference type="GO" id="GO:0004252">
    <property type="term" value="F:serine-type endopeptidase activity"/>
    <property type="evidence" value="ECO:0007669"/>
    <property type="project" value="InterPro"/>
</dbReference>
<feature type="transmembrane region" description="Helical" evidence="8">
    <location>
        <begin position="177"/>
        <end position="193"/>
    </location>
</feature>
<dbReference type="InterPro" id="IPR022764">
    <property type="entry name" value="Peptidase_S54_rhomboid_dom"/>
</dbReference>
<dbReference type="InterPro" id="IPR050925">
    <property type="entry name" value="Rhomboid_protease_S54"/>
</dbReference>
<feature type="transmembrane region" description="Helical" evidence="8">
    <location>
        <begin position="280"/>
        <end position="300"/>
    </location>
</feature>
<comment type="similarity">
    <text evidence="2">Belongs to the peptidase S54 family.</text>
</comment>
<evidence type="ECO:0000256" key="1">
    <source>
        <dbReference type="ARBA" id="ARBA00004141"/>
    </source>
</evidence>
<keyword evidence="4" id="KW-0378">Hydrolase</keyword>
<protein>
    <recommendedName>
        <fullName evidence="9">Peptidase S54 rhomboid domain-containing protein</fullName>
    </recommendedName>
</protein>
<feature type="transmembrane region" description="Helical" evidence="8">
    <location>
        <begin position="305"/>
        <end position="323"/>
    </location>
</feature>
<keyword evidence="5 8" id="KW-1133">Transmembrane helix</keyword>
<feature type="region of interest" description="Disordered" evidence="7">
    <location>
        <begin position="57"/>
        <end position="76"/>
    </location>
</feature>
<feature type="transmembrane region" description="Helical" evidence="8">
    <location>
        <begin position="343"/>
        <end position="361"/>
    </location>
</feature>
<dbReference type="InterPro" id="IPR035952">
    <property type="entry name" value="Rhomboid-like_sf"/>
</dbReference>
<dbReference type="Gene3D" id="1.20.1540.10">
    <property type="entry name" value="Rhomboid-like"/>
    <property type="match status" value="1"/>
</dbReference>
<evidence type="ECO:0000313" key="11">
    <source>
        <dbReference type="Proteomes" id="UP001140074"/>
    </source>
</evidence>
<dbReference type="GO" id="GO:0006465">
    <property type="term" value="P:signal peptide processing"/>
    <property type="evidence" value="ECO:0007669"/>
    <property type="project" value="TreeGrafter"/>
</dbReference>
<dbReference type="GO" id="GO:0016020">
    <property type="term" value="C:membrane"/>
    <property type="evidence" value="ECO:0007669"/>
    <property type="project" value="UniProtKB-SubCell"/>
</dbReference>
<keyword evidence="11" id="KW-1185">Reference proteome</keyword>
<keyword evidence="3 8" id="KW-0812">Transmembrane</keyword>
<dbReference type="Pfam" id="PF01694">
    <property type="entry name" value="Rhomboid"/>
    <property type="match status" value="1"/>
</dbReference>
<dbReference type="Proteomes" id="UP001140074">
    <property type="component" value="Unassembled WGS sequence"/>
</dbReference>
<comment type="caution">
    <text evidence="10">The sequence shown here is derived from an EMBL/GenBank/DDBJ whole genome shotgun (WGS) entry which is preliminary data.</text>
</comment>
<keyword evidence="6 8" id="KW-0472">Membrane</keyword>
<comment type="subcellular location">
    <subcellularLocation>
        <location evidence="1">Membrane</location>
        <topology evidence="1">Multi-pass membrane protein</topology>
    </subcellularLocation>
</comment>
<evidence type="ECO:0000256" key="5">
    <source>
        <dbReference type="ARBA" id="ARBA00022989"/>
    </source>
</evidence>
<evidence type="ECO:0000256" key="3">
    <source>
        <dbReference type="ARBA" id="ARBA00022692"/>
    </source>
</evidence>
<evidence type="ECO:0000256" key="6">
    <source>
        <dbReference type="ARBA" id="ARBA00023136"/>
    </source>
</evidence>
<gene>
    <name evidence="10" type="ORF">GGH94_001494</name>
</gene>
<proteinExistence type="inferred from homology"/>
<dbReference type="AlphaFoldDB" id="A0A9W8IQS3"/>
<organism evidence="10 11">
    <name type="scientific">Coemansia aciculifera</name>
    <dbReference type="NCBI Taxonomy" id="417176"/>
    <lineage>
        <taxon>Eukaryota</taxon>
        <taxon>Fungi</taxon>
        <taxon>Fungi incertae sedis</taxon>
        <taxon>Zoopagomycota</taxon>
        <taxon>Kickxellomycotina</taxon>
        <taxon>Kickxellomycetes</taxon>
        <taxon>Kickxellales</taxon>
        <taxon>Kickxellaceae</taxon>
        <taxon>Coemansia</taxon>
    </lineage>
</organism>
<evidence type="ECO:0000256" key="2">
    <source>
        <dbReference type="ARBA" id="ARBA00009045"/>
    </source>
</evidence>
<sequence length="380" mass="43049">MLKLNRLNTYAVRLPAIGRGSLLGLIPGLPQPSMRQYNRPGPCLSFGTLQRKYTTPSYHRQQWHQKQQQQQSEVNDNPSVFRPSLWAALFTACAYYVSTEAFVYDLLKAKPKVAGDSKALDPRTWWKTRNTRQDAKHDTAEAAYSIDTLYKSALVSASSAIGAFKNQCKTLTRGECHVYAIVALNTMVFFMWGSRRLTPFMKRCFVHDPRSKRSYTLLTSIFSHREHWHYFSNSVMLVTFSSEIVSRGGPEQFTFLYLSTGVLANLAAHLSMVLGKRVVSVPLIGAGGAVYSLVGMLAWIYKPTWLLAIAYMPYLIGLIPQGFPKSIGLYRPESKVRWRPALYISHVAGTLLGIGYLKWGTDQWANRVRARRDQHLSARK</sequence>
<dbReference type="EMBL" id="JANBUY010000036">
    <property type="protein sequence ID" value="KAJ2866526.1"/>
    <property type="molecule type" value="Genomic_DNA"/>
</dbReference>
<dbReference type="PANTHER" id="PTHR43731">
    <property type="entry name" value="RHOMBOID PROTEASE"/>
    <property type="match status" value="1"/>
</dbReference>
<name>A0A9W8IQS3_9FUNG</name>
<evidence type="ECO:0000256" key="4">
    <source>
        <dbReference type="ARBA" id="ARBA00022801"/>
    </source>
</evidence>
<dbReference type="PANTHER" id="PTHR43731:SF14">
    <property type="entry name" value="PRESENILIN-ASSOCIATED RHOMBOID-LIKE PROTEIN, MITOCHONDRIAL"/>
    <property type="match status" value="1"/>
</dbReference>
<evidence type="ECO:0000259" key="9">
    <source>
        <dbReference type="Pfam" id="PF01694"/>
    </source>
</evidence>
<dbReference type="SUPFAM" id="SSF144091">
    <property type="entry name" value="Rhomboid-like"/>
    <property type="match status" value="1"/>
</dbReference>
<feature type="domain" description="Peptidase S54 rhomboid" evidence="9">
    <location>
        <begin position="214"/>
        <end position="356"/>
    </location>
</feature>
<reference evidence="10" key="1">
    <citation type="submission" date="2022-07" db="EMBL/GenBank/DDBJ databases">
        <title>Phylogenomic reconstructions and comparative analyses of Kickxellomycotina fungi.</title>
        <authorList>
            <person name="Reynolds N.K."/>
            <person name="Stajich J.E."/>
            <person name="Barry K."/>
            <person name="Grigoriev I.V."/>
            <person name="Crous P."/>
            <person name="Smith M.E."/>
        </authorList>
    </citation>
    <scope>NUCLEOTIDE SEQUENCE</scope>
    <source>
        <strain evidence="10">RSA 476</strain>
    </source>
</reference>
<accession>A0A9W8IQS3</accession>
<evidence type="ECO:0000313" key="10">
    <source>
        <dbReference type="EMBL" id="KAJ2866526.1"/>
    </source>
</evidence>
<evidence type="ECO:0000256" key="8">
    <source>
        <dbReference type="SAM" id="Phobius"/>
    </source>
</evidence>